<reference evidence="2" key="1">
    <citation type="submission" date="2021-01" db="EMBL/GenBank/DDBJ databases">
        <title>Genome public.</title>
        <authorList>
            <person name="Liu C."/>
            <person name="Sun Q."/>
        </authorList>
    </citation>
    <scope>NUCLEOTIDE SEQUENCE [LARGE SCALE GENOMIC DNA]</scope>
    <source>
        <strain evidence="2">YIM B02505</strain>
    </source>
</reference>
<name>A0ABS1EPG1_9CLOT</name>
<proteinExistence type="predicted"/>
<evidence type="ECO:0008006" key="3">
    <source>
        <dbReference type="Google" id="ProtNLM"/>
    </source>
</evidence>
<protein>
    <recommendedName>
        <fullName evidence="3">Transferase</fullName>
    </recommendedName>
</protein>
<comment type="caution">
    <text evidence="1">The sequence shown here is derived from an EMBL/GenBank/DDBJ whole genome shotgun (WGS) entry which is preliminary data.</text>
</comment>
<sequence>MAINKDRYYLLTTNLKQNQLSHLPDILLGDWCSKDIDYDSDISIWRDREYYSKFSDQVNYLYEMFLDALARYLNNYHGEQYDTQYWRIITGPWLYRFICAFVDRYLHIKNVSERYQGMVTHKLNYSDYRTPFDTRTFRILIQSHLYNLQLISDIIPFFNIRTEIMAFQGRTTDLYYRTLIRNQKTNETKGLYFYTGAKGEEIYIRGSLISQIDMVASQYRFIDYDTTYPSKLFSPSSQYDKYVEQKGMVAQLEGIESDDPMMHILSLLLPKYIPLLYTQYYQEFLAQIQCYKADCIVNDFWHEDETIKFIAAQIKARKGKIIAVNPGGMMGGLASEFVQVHERTIADEYLNQGPYKGCEVNNILPIKKRQNIRKSGERILYISAGFHQPYVADWHSIPCGNTQIHKYYSDQMQCILNLSPEIRSLLQYRPHPRRENSVYTSLITSSGIKKCQCKSLWESISKSKLIIIDHVTSSFIDVLISERPFVLFWNEQYWNLTKEAEEFLRQLEKVGVFYNTPSEAANCINSIINNLDKWWNDVKKRELLSAIRKIVVRESRAPQRLIIRNINILVNKLK</sequence>
<keyword evidence="2" id="KW-1185">Reference proteome</keyword>
<gene>
    <name evidence="1" type="ORF">JHL18_11735</name>
</gene>
<evidence type="ECO:0000313" key="1">
    <source>
        <dbReference type="EMBL" id="MBK1811297.1"/>
    </source>
</evidence>
<dbReference type="EMBL" id="JAENHN010000037">
    <property type="protein sequence ID" value="MBK1811297.1"/>
    <property type="molecule type" value="Genomic_DNA"/>
</dbReference>
<accession>A0ABS1EPG1</accession>
<evidence type="ECO:0000313" key="2">
    <source>
        <dbReference type="Proteomes" id="UP000596739"/>
    </source>
</evidence>
<dbReference type="InterPro" id="IPR027603">
    <property type="entry name" value="LIC12162"/>
</dbReference>
<dbReference type="Proteomes" id="UP000596739">
    <property type="component" value="Unassembled WGS sequence"/>
</dbReference>
<dbReference type="NCBIfam" id="TIGR04331">
    <property type="entry name" value="o_ant_LIC12162"/>
    <property type="match status" value="1"/>
</dbReference>
<organism evidence="1 2">
    <name type="scientific">Clostridium yunnanense</name>
    <dbReference type="NCBI Taxonomy" id="2800325"/>
    <lineage>
        <taxon>Bacteria</taxon>
        <taxon>Bacillati</taxon>
        <taxon>Bacillota</taxon>
        <taxon>Clostridia</taxon>
        <taxon>Eubacteriales</taxon>
        <taxon>Clostridiaceae</taxon>
        <taxon>Clostridium</taxon>
    </lineage>
</organism>
<dbReference type="RefSeq" id="WP_200269370.1">
    <property type="nucleotide sequence ID" value="NZ_JAENHN010000037.1"/>
</dbReference>